<dbReference type="EMBL" id="UYYF01000023">
    <property type="protein sequence ID" value="VDM95295.1"/>
    <property type="molecule type" value="Genomic_DNA"/>
</dbReference>
<dbReference type="PANTHER" id="PTHR46705">
    <property type="entry name" value="PROTEIN CBG09805"/>
    <property type="match status" value="1"/>
</dbReference>
<dbReference type="OrthoDB" id="5843172at2759"/>
<evidence type="ECO:0000259" key="1">
    <source>
        <dbReference type="Pfam" id="PF01682"/>
    </source>
</evidence>
<reference evidence="2 3" key="2">
    <citation type="submission" date="2018-11" db="EMBL/GenBank/DDBJ databases">
        <authorList>
            <consortium name="Pathogen Informatics"/>
        </authorList>
    </citation>
    <scope>NUCLEOTIDE SEQUENCE [LARGE SCALE GENOMIC DNA]</scope>
</reference>
<reference evidence="4" key="1">
    <citation type="submission" date="2017-02" db="UniProtKB">
        <authorList>
            <consortium name="WormBaseParasite"/>
        </authorList>
    </citation>
    <scope>IDENTIFICATION</scope>
</reference>
<dbReference type="AlphaFoldDB" id="A0A0N5CJY6"/>
<accession>A0A0N5CJY6</accession>
<keyword evidence="3" id="KW-1185">Reference proteome</keyword>
<dbReference type="WBParaSite" id="TCLT_0000035901-mRNA-1">
    <property type="protein sequence ID" value="TCLT_0000035901-mRNA-1"/>
    <property type="gene ID" value="TCLT_0000035901"/>
</dbReference>
<dbReference type="STRING" id="103827.A0A0N5CJY6"/>
<name>A0A0N5CJY6_THECL</name>
<dbReference type="InterPro" id="IPR002602">
    <property type="entry name" value="DB"/>
</dbReference>
<gene>
    <name evidence="2" type="ORF">TCLT_LOCUS360</name>
</gene>
<feature type="domain" description="Domain of unknown function DB" evidence="1">
    <location>
        <begin position="257"/>
        <end position="359"/>
    </location>
</feature>
<evidence type="ECO:0000313" key="3">
    <source>
        <dbReference type="Proteomes" id="UP000276776"/>
    </source>
</evidence>
<organism evidence="4">
    <name type="scientific">Thelazia callipaeda</name>
    <name type="common">Oriental eyeworm</name>
    <name type="synonym">Parasitic nematode</name>
    <dbReference type="NCBI Taxonomy" id="103827"/>
    <lineage>
        <taxon>Eukaryota</taxon>
        <taxon>Metazoa</taxon>
        <taxon>Ecdysozoa</taxon>
        <taxon>Nematoda</taxon>
        <taxon>Chromadorea</taxon>
        <taxon>Rhabditida</taxon>
        <taxon>Spirurina</taxon>
        <taxon>Spiruromorpha</taxon>
        <taxon>Thelazioidea</taxon>
        <taxon>Thelaziidae</taxon>
        <taxon>Thelazia</taxon>
    </lineage>
</organism>
<protein>
    <submittedName>
        <fullName evidence="4">DB domain-containing protein</fullName>
    </submittedName>
</protein>
<proteinExistence type="predicted"/>
<dbReference type="PANTHER" id="PTHR46705:SF2">
    <property type="entry name" value="DOMAIN OF UNKNOWN FUNCTION DB DOMAIN-CONTAINING PROTEIN"/>
    <property type="match status" value="1"/>
</dbReference>
<dbReference type="Proteomes" id="UP000276776">
    <property type="component" value="Unassembled WGS sequence"/>
</dbReference>
<sequence length="379" mass="43138">MNHKLLFRATNGEYGADLLMNGAGIYNQRDTVNDVSNRLEAIEHTSHTDAITSRSAAKQLPTNRENVLPKRRSHRIQNQTHQNHRYHEQSQQFHANTNNRVEFAAGLNSRSKEQQFLCQKSNQSYSPHHEHTKFFAETAQPVIDYETSRDTSKVKSKTLSPRPPLHFVPPYFLERVSKIQPISTHVEVPRLPTVTTIPILSSSLSLSGQLKKKLPLEKSTSTRLGTQAVKYYSGKFPKRLRHLLTNFKNGNDAFLKCCKDRAVDVSCESRCNFEVLNRRVLTTMLLGADSCPQSNGRKLLSCAAQDTDHTYCCRANGVQKTTAGDKCLQFCKMSPGFEMEIDISMLPCWSVLEKIKKCFRLGLMEKYRNWEVGVNTDML</sequence>
<evidence type="ECO:0000313" key="4">
    <source>
        <dbReference type="WBParaSite" id="TCLT_0000035901-mRNA-1"/>
    </source>
</evidence>
<dbReference type="OMA" id="KDNINCC"/>
<evidence type="ECO:0000313" key="2">
    <source>
        <dbReference type="EMBL" id="VDM95295.1"/>
    </source>
</evidence>
<dbReference type="Pfam" id="PF01682">
    <property type="entry name" value="DB"/>
    <property type="match status" value="1"/>
</dbReference>